<dbReference type="PANTHER" id="PTHR10773">
    <property type="entry name" value="DNA-DIRECTED RNA POLYMERASES I, II, AND III SUBUNIT RPABC2"/>
    <property type="match status" value="1"/>
</dbReference>
<dbReference type="Proteomes" id="UP001153636">
    <property type="component" value="Chromosome 11"/>
</dbReference>
<reference evidence="1" key="1">
    <citation type="submission" date="2022-01" db="EMBL/GenBank/DDBJ databases">
        <authorList>
            <person name="King R."/>
        </authorList>
    </citation>
    <scope>NUCLEOTIDE SEQUENCE</scope>
</reference>
<sequence>MYAGEVLKIPTIDHIFFEPGHSQMECDSVHAHIENSSRDLEIYGPSGWYTAIRMTSKQKKYDLTEISQIDILNFKEFAAKIVKNRKVDCDGHNVRWLNIVWFQYRKDDTNHIYFKYDFNTRDFHKFKIQRRPSRLFDLKNAELKQKYNGPIPIDKNKLAGLHELCRKGFIKKTLPFFFYYSLQEGHQNEDDNEDL</sequence>
<proteinExistence type="predicted"/>
<dbReference type="OrthoDB" id="6741802at2759"/>
<dbReference type="EMBL" id="OV651823">
    <property type="protein sequence ID" value="CAH1101607.1"/>
    <property type="molecule type" value="Genomic_DNA"/>
</dbReference>
<dbReference type="PANTHER" id="PTHR10773:SF19">
    <property type="match status" value="1"/>
</dbReference>
<name>A0A9P0CDM9_9CUCU</name>
<dbReference type="AlphaFoldDB" id="A0A9P0CDM9"/>
<organism evidence="1 2">
    <name type="scientific">Psylliodes chrysocephalus</name>
    <dbReference type="NCBI Taxonomy" id="3402493"/>
    <lineage>
        <taxon>Eukaryota</taxon>
        <taxon>Metazoa</taxon>
        <taxon>Ecdysozoa</taxon>
        <taxon>Arthropoda</taxon>
        <taxon>Hexapoda</taxon>
        <taxon>Insecta</taxon>
        <taxon>Pterygota</taxon>
        <taxon>Neoptera</taxon>
        <taxon>Endopterygota</taxon>
        <taxon>Coleoptera</taxon>
        <taxon>Polyphaga</taxon>
        <taxon>Cucujiformia</taxon>
        <taxon>Chrysomeloidea</taxon>
        <taxon>Chrysomelidae</taxon>
        <taxon>Galerucinae</taxon>
        <taxon>Alticini</taxon>
        <taxon>Psylliodes</taxon>
    </lineage>
</organism>
<accession>A0A9P0CDM9</accession>
<keyword evidence="2" id="KW-1185">Reference proteome</keyword>
<evidence type="ECO:0000313" key="2">
    <source>
        <dbReference type="Proteomes" id="UP001153636"/>
    </source>
</evidence>
<protein>
    <submittedName>
        <fullName evidence="1">Uncharacterized protein</fullName>
    </submittedName>
</protein>
<gene>
    <name evidence="1" type="ORF">PSYICH_LOCUS2985</name>
</gene>
<evidence type="ECO:0000313" key="1">
    <source>
        <dbReference type="EMBL" id="CAH1101607.1"/>
    </source>
</evidence>